<evidence type="ECO:0000256" key="4">
    <source>
        <dbReference type="SAM" id="MobiDB-lite"/>
    </source>
</evidence>
<gene>
    <name evidence="5" type="ORF">POTOM_007901</name>
</gene>
<dbReference type="Pfam" id="PF02297">
    <property type="entry name" value="COX6B"/>
    <property type="match status" value="1"/>
</dbReference>
<dbReference type="AlphaFoldDB" id="A0A8X8AD33"/>
<evidence type="ECO:0008006" key="7">
    <source>
        <dbReference type="Google" id="ProtNLM"/>
    </source>
</evidence>
<dbReference type="GO" id="GO:0045277">
    <property type="term" value="C:respiratory chain complex IV"/>
    <property type="evidence" value="ECO:0007669"/>
    <property type="project" value="InterPro"/>
</dbReference>
<name>A0A8X8AD33_POPTO</name>
<evidence type="ECO:0000256" key="3">
    <source>
        <dbReference type="ARBA" id="ARBA00023157"/>
    </source>
</evidence>
<dbReference type="InterPro" id="IPR003213">
    <property type="entry name" value="Cyt_c_oxidase_su6B"/>
</dbReference>
<sequence length="281" mass="31296">METWPAMSGLVLQVYNSACTKFTSTATRLCKNMCFAQGMCNWRGFAVKHYLNSVLLYVNNVTETCIFIFRYQVLSVLSKVNAFSTGPRYELKGKEEKTDVVSNPVEVKEEETPVTAVSEQAVEKAEEAPPLAAEEKTEDTPSAAEESTEAPTTDESSSEDAPAAAEETNEGTEENSGEEAAEEKKEIKLETAPADYRFPTTNQTRHCFTRYIEYHRCVAAKGEGASECDKFAKYYRSLCPSEWVERWNEQRANGTFPGPLDPCPGQRSLSSDYLTEAVALY</sequence>
<reference evidence="5" key="1">
    <citation type="journal article" date="2020" name="bioRxiv">
        <title>Hybrid origin of Populus tomentosa Carr. identified through genome sequencing and phylogenomic analysis.</title>
        <authorList>
            <person name="An X."/>
            <person name="Gao K."/>
            <person name="Chen Z."/>
            <person name="Li J."/>
            <person name="Yang X."/>
            <person name="Yang X."/>
            <person name="Zhou J."/>
            <person name="Guo T."/>
            <person name="Zhao T."/>
            <person name="Huang S."/>
            <person name="Miao D."/>
            <person name="Khan W.U."/>
            <person name="Rao P."/>
            <person name="Ye M."/>
            <person name="Lei B."/>
            <person name="Liao W."/>
            <person name="Wang J."/>
            <person name="Ji L."/>
            <person name="Li Y."/>
            <person name="Guo B."/>
            <person name="Mustafa N.S."/>
            <person name="Li S."/>
            <person name="Yun Q."/>
            <person name="Keller S.R."/>
            <person name="Mao J."/>
            <person name="Zhang R."/>
            <person name="Strauss S.H."/>
        </authorList>
    </citation>
    <scope>NUCLEOTIDE SEQUENCE</scope>
    <source>
        <strain evidence="5">GM15</strain>
        <tissue evidence="5">Leaf</tissue>
    </source>
</reference>
<dbReference type="GO" id="GO:0005739">
    <property type="term" value="C:mitochondrion"/>
    <property type="evidence" value="ECO:0007669"/>
    <property type="project" value="UniProtKB-SubCell"/>
</dbReference>
<accession>A0A8X8AD33</accession>
<evidence type="ECO:0000313" key="5">
    <source>
        <dbReference type="EMBL" id="KAG6786301.1"/>
    </source>
</evidence>
<feature type="compositionally biased region" description="Basic and acidic residues" evidence="4">
    <location>
        <begin position="121"/>
        <end position="139"/>
    </location>
</feature>
<dbReference type="EMBL" id="JAAWWB010000003">
    <property type="protein sequence ID" value="KAG6786301.1"/>
    <property type="molecule type" value="Genomic_DNA"/>
</dbReference>
<keyword evidence="3" id="KW-1015">Disulfide bond</keyword>
<comment type="subcellular location">
    <subcellularLocation>
        <location evidence="1">Mitochondrion</location>
    </subcellularLocation>
</comment>
<dbReference type="OrthoDB" id="1107506at2759"/>
<keyword evidence="6" id="KW-1185">Reference proteome</keyword>
<evidence type="ECO:0000256" key="1">
    <source>
        <dbReference type="ARBA" id="ARBA00004173"/>
    </source>
</evidence>
<dbReference type="FunFam" id="1.10.10.140:FF:000001">
    <property type="entry name" value="Cytochrome c oxidase subunit 6B1"/>
    <property type="match status" value="1"/>
</dbReference>
<comment type="caution">
    <text evidence="5">The sequence shown here is derived from an EMBL/GenBank/DDBJ whole genome shotgun (WGS) entry which is preliminary data.</text>
</comment>
<dbReference type="PANTHER" id="PTHR46281:SF2">
    <property type="entry name" value="CYTOCHROME C OXIDASE SUBUNIT 6B-1"/>
    <property type="match status" value="1"/>
</dbReference>
<dbReference type="PANTHER" id="PTHR46281">
    <property type="entry name" value="CYTOCHROME C OXIDASE SUBUNIT 6B"/>
    <property type="match status" value="1"/>
</dbReference>
<dbReference type="PROSITE" id="PS51808">
    <property type="entry name" value="CHCH"/>
    <property type="match status" value="1"/>
</dbReference>
<dbReference type="CDD" id="cd00926">
    <property type="entry name" value="Cyt_c_Oxidase_VIb"/>
    <property type="match status" value="1"/>
</dbReference>
<dbReference type="Proteomes" id="UP000886885">
    <property type="component" value="Chromosome 2A"/>
</dbReference>
<feature type="compositionally biased region" description="Acidic residues" evidence="4">
    <location>
        <begin position="167"/>
        <end position="181"/>
    </location>
</feature>
<proteinExistence type="predicted"/>
<keyword evidence="2" id="KW-0496">Mitochondrion</keyword>
<evidence type="ECO:0000313" key="6">
    <source>
        <dbReference type="Proteomes" id="UP000886885"/>
    </source>
</evidence>
<feature type="region of interest" description="Disordered" evidence="4">
    <location>
        <begin position="95"/>
        <end position="192"/>
    </location>
</feature>
<evidence type="ECO:0000256" key="2">
    <source>
        <dbReference type="ARBA" id="ARBA00023128"/>
    </source>
</evidence>
<protein>
    <recommendedName>
        <fullName evidence="7">Cytochrome c oxidase subunit 6b-1</fullName>
    </recommendedName>
</protein>
<organism evidence="5 6">
    <name type="scientific">Populus tomentosa</name>
    <name type="common">Chinese white poplar</name>
    <dbReference type="NCBI Taxonomy" id="118781"/>
    <lineage>
        <taxon>Eukaryota</taxon>
        <taxon>Viridiplantae</taxon>
        <taxon>Streptophyta</taxon>
        <taxon>Embryophyta</taxon>
        <taxon>Tracheophyta</taxon>
        <taxon>Spermatophyta</taxon>
        <taxon>Magnoliopsida</taxon>
        <taxon>eudicotyledons</taxon>
        <taxon>Gunneridae</taxon>
        <taxon>Pentapetalae</taxon>
        <taxon>rosids</taxon>
        <taxon>fabids</taxon>
        <taxon>Malpighiales</taxon>
        <taxon>Salicaceae</taxon>
        <taxon>Saliceae</taxon>
        <taxon>Populus</taxon>
    </lineage>
</organism>
<dbReference type="InterPro" id="IPR048280">
    <property type="entry name" value="COX6B-like"/>
</dbReference>